<feature type="region of interest" description="Disordered" evidence="1">
    <location>
        <begin position="118"/>
        <end position="146"/>
    </location>
</feature>
<keyword evidence="5" id="KW-1185">Reference proteome</keyword>
<dbReference type="Gene3D" id="1.25.40.10">
    <property type="entry name" value="Tetratricopeptide repeat domain"/>
    <property type="match status" value="1"/>
</dbReference>
<dbReference type="InterPro" id="IPR000157">
    <property type="entry name" value="TIR_dom"/>
</dbReference>
<dbReference type="Gene3D" id="3.40.50.10140">
    <property type="entry name" value="Toll/interleukin-1 receptor homology (TIR) domain"/>
    <property type="match status" value="1"/>
</dbReference>
<comment type="caution">
    <text evidence="4">The sequence shown here is derived from an EMBL/GenBank/DDBJ whole genome shotgun (WGS) entry which is preliminary data.</text>
</comment>
<keyword evidence="2" id="KW-1133">Transmembrane helix</keyword>
<name>A0ABT0RJ02_9SPHN</name>
<protein>
    <submittedName>
        <fullName evidence="4">TIR domain-containing protein</fullName>
    </submittedName>
</protein>
<organism evidence="4 5">
    <name type="scientific">Sphingomonas alba</name>
    <dbReference type="NCBI Taxonomy" id="2908208"/>
    <lineage>
        <taxon>Bacteria</taxon>
        <taxon>Pseudomonadati</taxon>
        <taxon>Pseudomonadota</taxon>
        <taxon>Alphaproteobacteria</taxon>
        <taxon>Sphingomonadales</taxon>
        <taxon>Sphingomonadaceae</taxon>
        <taxon>Sphingomonas</taxon>
    </lineage>
</organism>
<dbReference type="RefSeq" id="WP_249846539.1">
    <property type="nucleotide sequence ID" value="NZ_JAMGBD010000001.1"/>
</dbReference>
<sequence length="649" mass="71265">MAQVFLSYDREDGGKARVIAQALERAGHFVWWDMHIKGGAEYGREIEAALEKSDAVIVLWSERSIASAWVRDEAAAGRDRGCLVPVLIEPVSPPMGFRQYQNLDFSNWKGRGKPPRMAELLDSIGNSTPKDTLPKEPQKPAARTRTSRVEGLSPLLKWSLMGGAVILALLILGPAIGLLTGGGKDKHGVYTVAVTAADPSAAHLARDLAVSLGQLQSATTGSLRLVSGAEGSSKADLYLEAGSEEGSDKASASLVMMNGKDRSILWSEHFDQPSGKLADLQQQMSFTAARVLTCALDGLAAPEGGLKPQTFKLYLTGCAQVAEVASVDPTSVIATMEKVVAASPRFKPAWQTLLLTQGSITGTSFDEAENRPGIEKLSQFIRQARKVDPDMAEATLAETWLLPASNYGKAIELVERAYRQSPDNPDVLSMAAYQLRRVGQMREAVDDARFAAEHDPLSPFALNNYISALFYAGRFDSAREELAKAEQLWPGTDTVKEVSFRFNLRYGDPNEALKFVQAEGMEAGMAQFLRARIDRNPADLAFLRKTINARIKDRGAEGLSYFIQTAGEFGWEDDVFKLLLGWPKASELATISEIYFRPQMKKFRSDPRFMIVAERAGLITYWQKSGKWPDFCSDPDLPYDCKKEAAKLH</sequence>
<keyword evidence="2" id="KW-0472">Membrane</keyword>
<evidence type="ECO:0000256" key="1">
    <source>
        <dbReference type="SAM" id="MobiDB-lite"/>
    </source>
</evidence>
<dbReference type="InterPro" id="IPR011990">
    <property type="entry name" value="TPR-like_helical_dom_sf"/>
</dbReference>
<dbReference type="SUPFAM" id="SSF48452">
    <property type="entry name" value="TPR-like"/>
    <property type="match status" value="1"/>
</dbReference>
<dbReference type="SUPFAM" id="SSF52200">
    <property type="entry name" value="Toll/Interleukin receptor TIR domain"/>
    <property type="match status" value="1"/>
</dbReference>
<reference evidence="4" key="1">
    <citation type="submission" date="2022-05" db="EMBL/GenBank/DDBJ databases">
        <authorList>
            <person name="Jo J.-H."/>
            <person name="Im W.-T."/>
        </authorList>
    </citation>
    <scope>NUCLEOTIDE SEQUENCE</scope>
    <source>
        <strain evidence="4">SE158</strain>
    </source>
</reference>
<evidence type="ECO:0000313" key="5">
    <source>
        <dbReference type="Proteomes" id="UP001165363"/>
    </source>
</evidence>
<evidence type="ECO:0000256" key="2">
    <source>
        <dbReference type="SAM" id="Phobius"/>
    </source>
</evidence>
<dbReference type="PROSITE" id="PS50104">
    <property type="entry name" value="TIR"/>
    <property type="match status" value="1"/>
</dbReference>
<proteinExistence type="predicted"/>
<evidence type="ECO:0000259" key="3">
    <source>
        <dbReference type="PROSITE" id="PS50104"/>
    </source>
</evidence>
<feature type="transmembrane region" description="Helical" evidence="2">
    <location>
        <begin position="155"/>
        <end position="179"/>
    </location>
</feature>
<dbReference type="InterPro" id="IPR035897">
    <property type="entry name" value="Toll_tir_struct_dom_sf"/>
</dbReference>
<evidence type="ECO:0000313" key="4">
    <source>
        <dbReference type="EMBL" id="MCL6682580.1"/>
    </source>
</evidence>
<accession>A0ABT0RJ02</accession>
<dbReference type="Proteomes" id="UP001165363">
    <property type="component" value="Unassembled WGS sequence"/>
</dbReference>
<feature type="domain" description="TIR" evidence="3">
    <location>
        <begin position="1"/>
        <end position="128"/>
    </location>
</feature>
<dbReference type="EMBL" id="JAMGBD010000001">
    <property type="protein sequence ID" value="MCL6682580.1"/>
    <property type="molecule type" value="Genomic_DNA"/>
</dbReference>
<gene>
    <name evidence="4" type="ORF">LZ536_01505</name>
</gene>
<keyword evidence="2" id="KW-0812">Transmembrane</keyword>
<dbReference type="Pfam" id="PF13676">
    <property type="entry name" value="TIR_2"/>
    <property type="match status" value="1"/>
</dbReference>